<comment type="caution">
    <text evidence="9">The sequence shown here is derived from an EMBL/GenBank/DDBJ whole genome shotgun (WGS) entry which is preliminary data.</text>
</comment>
<reference evidence="10" key="1">
    <citation type="journal article" date="2019" name="Int. J. Syst. Evol. Microbiol.">
        <title>The Global Catalogue of Microorganisms (GCM) 10K type strain sequencing project: providing services to taxonomists for standard genome sequencing and annotation.</title>
        <authorList>
            <consortium name="The Broad Institute Genomics Platform"/>
            <consortium name="The Broad Institute Genome Sequencing Center for Infectious Disease"/>
            <person name="Wu L."/>
            <person name="Ma J."/>
        </authorList>
    </citation>
    <scope>NUCLEOTIDE SEQUENCE [LARGE SCALE GENOMIC DNA]</scope>
    <source>
        <strain evidence="10">CCM 7526</strain>
    </source>
</reference>
<evidence type="ECO:0000256" key="8">
    <source>
        <dbReference type="SAM" id="Phobius"/>
    </source>
</evidence>
<accession>A0ABW4A8A3</accession>
<keyword evidence="5 8" id="KW-1133">Transmembrane helix</keyword>
<keyword evidence="4 8" id="KW-0812">Transmembrane</keyword>
<feature type="transmembrane region" description="Helical" evidence="8">
    <location>
        <begin position="70"/>
        <end position="87"/>
    </location>
</feature>
<dbReference type="Gene3D" id="2.60.40.2880">
    <property type="entry name" value="MmpS1-5, C-terminal soluble domain"/>
    <property type="match status" value="1"/>
</dbReference>
<feature type="compositionally biased region" description="Low complexity" evidence="7">
    <location>
        <begin position="103"/>
        <end position="121"/>
    </location>
</feature>
<evidence type="ECO:0000256" key="5">
    <source>
        <dbReference type="ARBA" id="ARBA00022989"/>
    </source>
</evidence>
<feature type="region of interest" description="Disordered" evidence="7">
    <location>
        <begin position="89"/>
        <end position="137"/>
    </location>
</feature>
<sequence length="231" mass="24059">MTSLDDDGSTQDEVRRTAPADPWMTEAPTTAINAEAPTSATNDTPDPTATAPYPDWYQAPDPDRRRRRRLVTVLAVIAVLAAAPLAIDQFGSDDNGDTAGPRPTNSTTPATEKTTANTPTAVRPAANPPATTGNSPAPQVVYEITASGTENTGSIAYTDQDGQTIRRHGIPLPWRTTFPVGSSRKPLILDAQRKGGGDAGPLTCTITVDGKLIASTTADGRYASALCSGSA</sequence>
<name>A0ABW4A8A3_9ACTN</name>
<evidence type="ECO:0000256" key="1">
    <source>
        <dbReference type="ARBA" id="ARBA00004236"/>
    </source>
</evidence>
<keyword evidence="6 8" id="KW-0472">Membrane</keyword>
<gene>
    <name evidence="9" type="ORF">ACFQ5G_14410</name>
</gene>
<organism evidence="9 10">
    <name type="scientific">Actinoplanes sichuanensis</name>
    <dbReference type="NCBI Taxonomy" id="512349"/>
    <lineage>
        <taxon>Bacteria</taxon>
        <taxon>Bacillati</taxon>
        <taxon>Actinomycetota</taxon>
        <taxon>Actinomycetes</taxon>
        <taxon>Micromonosporales</taxon>
        <taxon>Micromonosporaceae</taxon>
        <taxon>Actinoplanes</taxon>
    </lineage>
</organism>
<dbReference type="EMBL" id="JBHTMK010000018">
    <property type="protein sequence ID" value="MFD1366543.1"/>
    <property type="molecule type" value="Genomic_DNA"/>
</dbReference>
<dbReference type="InterPro" id="IPR008693">
    <property type="entry name" value="MmpS"/>
</dbReference>
<evidence type="ECO:0000256" key="6">
    <source>
        <dbReference type="ARBA" id="ARBA00023136"/>
    </source>
</evidence>
<protein>
    <submittedName>
        <fullName evidence="9">MmpS family transport accessory protein</fullName>
    </submittedName>
</protein>
<evidence type="ECO:0000256" key="4">
    <source>
        <dbReference type="ARBA" id="ARBA00022692"/>
    </source>
</evidence>
<evidence type="ECO:0000256" key="2">
    <source>
        <dbReference type="ARBA" id="ARBA00007531"/>
    </source>
</evidence>
<keyword evidence="10" id="KW-1185">Reference proteome</keyword>
<feature type="compositionally biased region" description="Acidic residues" evidence="7">
    <location>
        <begin position="1"/>
        <end position="10"/>
    </location>
</feature>
<feature type="region of interest" description="Disordered" evidence="7">
    <location>
        <begin position="1"/>
        <end position="61"/>
    </location>
</feature>
<comment type="subcellular location">
    <subcellularLocation>
        <location evidence="1">Cell membrane</location>
    </subcellularLocation>
</comment>
<dbReference type="Proteomes" id="UP001597183">
    <property type="component" value="Unassembled WGS sequence"/>
</dbReference>
<evidence type="ECO:0000313" key="10">
    <source>
        <dbReference type="Proteomes" id="UP001597183"/>
    </source>
</evidence>
<proteinExistence type="inferred from homology"/>
<dbReference type="RefSeq" id="WP_317793300.1">
    <property type="nucleotide sequence ID" value="NZ_AP028461.1"/>
</dbReference>
<keyword evidence="3" id="KW-1003">Cell membrane</keyword>
<feature type="compositionally biased region" description="Low complexity" evidence="7">
    <location>
        <begin position="36"/>
        <end position="55"/>
    </location>
</feature>
<evidence type="ECO:0000256" key="3">
    <source>
        <dbReference type="ARBA" id="ARBA00022475"/>
    </source>
</evidence>
<comment type="similarity">
    <text evidence="2">Belongs to the MmpS family.</text>
</comment>
<evidence type="ECO:0000313" key="9">
    <source>
        <dbReference type="EMBL" id="MFD1366543.1"/>
    </source>
</evidence>
<dbReference type="InterPro" id="IPR038468">
    <property type="entry name" value="MmpS_C"/>
</dbReference>
<dbReference type="Pfam" id="PF05423">
    <property type="entry name" value="Mycobact_memb"/>
    <property type="match status" value="1"/>
</dbReference>
<evidence type="ECO:0000256" key="7">
    <source>
        <dbReference type="SAM" id="MobiDB-lite"/>
    </source>
</evidence>